<gene>
    <name evidence="1" type="ORF">C7460_101182</name>
</gene>
<evidence type="ECO:0000313" key="1">
    <source>
        <dbReference type="EMBL" id="REE05665.1"/>
    </source>
</evidence>
<name>A0A3D9LII2_MARFU</name>
<keyword evidence="2" id="KW-1185">Reference proteome</keyword>
<accession>A0A3D9LII2</accession>
<comment type="caution">
    <text evidence="1">The sequence shown here is derived from an EMBL/GenBank/DDBJ whole genome shotgun (WGS) entry which is preliminary data.</text>
</comment>
<proteinExistence type="predicted"/>
<sequence length="141" mass="15637">MGVINKLKNYVTGQGARVEMAFGNPEINGPEALQVTLTAEATDDVLYAEQVILQLRAIERSASSHVLYSDDLVLDKQVQLSPGQPSKWEQSVAIPPHIAGTFVGKHSSFHWEVRGRLEAAGIDPKSEWQKFFVNRIPTTEH</sequence>
<dbReference type="Proteomes" id="UP000256779">
    <property type="component" value="Unassembled WGS sequence"/>
</dbReference>
<dbReference type="EMBL" id="QREG01000001">
    <property type="protein sequence ID" value="REE05665.1"/>
    <property type="molecule type" value="Genomic_DNA"/>
</dbReference>
<protein>
    <recommendedName>
        <fullName evidence="3">SpoOM protein</fullName>
    </recommendedName>
</protein>
<organism evidence="1 2">
    <name type="scientific">Marinoscillum furvescens DSM 4134</name>
    <dbReference type="NCBI Taxonomy" id="1122208"/>
    <lineage>
        <taxon>Bacteria</taxon>
        <taxon>Pseudomonadati</taxon>
        <taxon>Bacteroidota</taxon>
        <taxon>Cytophagia</taxon>
        <taxon>Cytophagales</taxon>
        <taxon>Reichenbachiellaceae</taxon>
        <taxon>Marinoscillum</taxon>
    </lineage>
</organism>
<evidence type="ECO:0008006" key="3">
    <source>
        <dbReference type="Google" id="ProtNLM"/>
    </source>
</evidence>
<reference evidence="1 2" key="1">
    <citation type="submission" date="2018-07" db="EMBL/GenBank/DDBJ databases">
        <title>Genomic Encyclopedia of Type Strains, Phase IV (KMG-IV): sequencing the most valuable type-strain genomes for metagenomic binning, comparative biology and taxonomic classification.</title>
        <authorList>
            <person name="Goeker M."/>
        </authorList>
    </citation>
    <scope>NUCLEOTIDE SEQUENCE [LARGE SCALE GENOMIC DNA]</scope>
    <source>
        <strain evidence="1 2">DSM 4134</strain>
    </source>
</reference>
<evidence type="ECO:0000313" key="2">
    <source>
        <dbReference type="Proteomes" id="UP000256779"/>
    </source>
</evidence>
<dbReference type="AlphaFoldDB" id="A0A3D9LII2"/>